<keyword evidence="8 13" id="KW-1133">Transmembrane helix</keyword>
<organism evidence="14">
    <name type="scientific">Emeia pseudosauteri</name>
    <dbReference type="NCBI Taxonomy" id="2592744"/>
    <lineage>
        <taxon>Eukaryota</taxon>
        <taxon>Metazoa</taxon>
        <taxon>Ecdysozoa</taxon>
        <taxon>Arthropoda</taxon>
        <taxon>Hexapoda</taxon>
        <taxon>Insecta</taxon>
        <taxon>Pterygota</taxon>
        <taxon>Neoptera</taxon>
        <taxon>Endopterygota</taxon>
        <taxon>Coleoptera</taxon>
        <taxon>Polyphaga</taxon>
        <taxon>Elateriformia</taxon>
        <taxon>Elateroidea</taxon>
        <taxon>Lampyridae</taxon>
        <taxon>Luciolinae</taxon>
        <taxon>Emeia</taxon>
    </lineage>
</organism>
<keyword evidence="4 12" id="KW-0813">Transport</keyword>
<evidence type="ECO:0000256" key="1">
    <source>
        <dbReference type="ARBA" id="ARBA00004304"/>
    </source>
</evidence>
<keyword evidence="9 12" id="KW-0406">Ion transport</keyword>
<dbReference type="InterPro" id="IPR001421">
    <property type="entry name" value="ATP8_metazoa"/>
</dbReference>
<dbReference type="EMBL" id="MK292112">
    <property type="protein sequence ID" value="QEJ81581.1"/>
    <property type="molecule type" value="Genomic_DNA"/>
</dbReference>
<dbReference type="RefSeq" id="YP_009695043.1">
    <property type="nucleotide sequence ID" value="NC_044778.1"/>
</dbReference>
<dbReference type="GO" id="GO:0045259">
    <property type="term" value="C:proton-transporting ATP synthase complex"/>
    <property type="evidence" value="ECO:0007669"/>
    <property type="project" value="UniProtKB-KW"/>
</dbReference>
<dbReference type="GO" id="GO:0015078">
    <property type="term" value="F:proton transmembrane transporter activity"/>
    <property type="evidence" value="ECO:0007669"/>
    <property type="project" value="InterPro"/>
</dbReference>
<evidence type="ECO:0000256" key="12">
    <source>
        <dbReference type="RuleBase" id="RU003661"/>
    </source>
</evidence>
<evidence type="ECO:0000256" key="10">
    <source>
        <dbReference type="ARBA" id="ARBA00023128"/>
    </source>
</evidence>
<evidence type="ECO:0000256" key="7">
    <source>
        <dbReference type="ARBA" id="ARBA00022781"/>
    </source>
</evidence>
<comment type="similarity">
    <text evidence="2 12">Belongs to the ATPase protein 8 family.</text>
</comment>
<evidence type="ECO:0000256" key="13">
    <source>
        <dbReference type="SAM" id="Phobius"/>
    </source>
</evidence>
<sequence>MPQMAPMNWYYLFLLFIFIVLMINMMIYFNKIYENNNKNIKKNIQFKWKW</sequence>
<dbReference type="AlphaFoldDB" id="A0A5C0PWX0"/>
<dbReference type="GeneID" id="41826343"/>
<name>A0A5C0PWX0_9COLE</name>
<dbReference type="Pfam" id="PF00895">
    <property type="entry name" value="ATP-synt_8"/>
    <property type="match status" value="1"/>
</dbReference>
<dbReference type="GO" id="GO:0015986">
    <property type="term" value="P:proton motive force-driven ATP synthesis"/>
    <property type="evidence" value="ECO:0007669"/>
    <property type="project" value="InterPro"/>
</dbReference>
<evidence type="ECO:0000256" key="2">
    <source>
        <dbReference type="ARBA" id="ARBA00008892"/>
    </source>
</evidence>
<keyword evidence="5 12" id="KW-0138">CF(0)</keyword>
<evidence type="ECO:0000256" key="9">
    <source>
        <dbReference type="ARBA" id="ARBA00023065"/>
    </source>
</evidence>
<keyword evidence="7 12" id="KW-0375">Hydrogen ion transport</keyword>
<comment type="subcellular location">
    <subcellularLocation>
        <location evidence="1 12">Mitochondrion membrane</location>
        <topology evidence="1 12">Single-pass membrane protein</topology>
    </subcellularLocation>
</comment>
<dbReference type="GO" id="GO:0031966">
    <property type="term" value="C:mitochondrial membrane"/>
    <property type="evidence" value="ECO:0007669"/>
    <property type="project" value="UniProtKB-SubCell"/>
</dbReference>
<gene>
    <name evidence="14" type="primary">ATP8</name>
    <name evidence="14" type="ORF">FM03_10</name>
</gene>
<accession>A0A5C0PWX0</accession>
<keyword evidence="11 13" id="KW-0472">Membrane</keyword>
<geneLocation type="mitochondrion" evidence="14"/>
<evidence type="ECO:0000313" key="14">
    <source>
        <dbReference type="EMBL" id="QEJ81581.1"/>
    </source>
</evidence>
<evidence type="ECO:0000256" key="11">
    <source>
        <dbReference type="ARBA" id="ARBA00023136"/>
    </source>
</evidence>
<evidence type="ECO:0000256" key="3">
    <source>
        <dbReference type="ARBA" id="ARBA00011291"/>
    </source>
</evidence>
<feature type="transmembrane region" description="Helical" evidence="13">
    <location>
        <begin position="9"/>
        <end position="29"/>
    </location>
</feature>
<evidence type="ECO:0000256" key="6">
    <source>
        <dbReference type="ARBA" id="ARBA00022692"/>
    </source>
</evidence>
<evidence type="ECO:0000256" key="4">
    <source>
        <dbReference type="ARBA" id="ARBA00022448"/>
    </source>
</evidence>
<evidence type="ECO:0000256" key="8">
    <source>
        <dbReference type="ARBA" id="ARBA00022989"/>
    </source>
</evidence>
<keyword evidence="10 12" id="KW-0496">Mitochondrion</keyword>
<evidence type="ECO:0000256" key="5">
    <source>
        <dbReference type="ARBA" id="ARBA00022547"/>
    </source>
</evidence>
<reference evidence="14" key="1">
    <citation type="journal article" date="2019" name="Mol. Phylogenet. Evol.">
        <title>Phylogenetic analysis provides insights into the evolution of Asian fireflies and adult bioluminescence.</title>
        <authorList>
            <person name="Chen X."/>
            <person name="Dong Z."/>
            <person name="Liu G."/>
            <person name="He J."/>
            <person name="Zhao R."/>
            <person name="Wang W."/>
            <person name="Peng Y."/>
            <person name="Li X."/>
        </authorList>
    </citation>
    <scope>NUCLEOTIDE SEQUENCE</scope>
</reference>
<proteinExistence type="inferred from homology"/>
<comment type="subunit">
    <text evidence="3">F-type ATPases have 2 components, CF(1) - the catalytic core - and CF(0) - the membrane proton channel.</text>
</comment>
<protein>
    <recommendedName>
        <fullName evidence="12">ATP synthase complex subunit 8</fullName>
    </recommendedName>
</protein>
<keyword evidence="6 12" id="KW-0812">Transmembrane</keyword>
<dbReference type="CTD" id="4509"/>